<dbReference type="HOGENOM" id="CLU_062057_0_0_1"/>
<gene>
    <name evidence="1" type="ORF">JAAARDRAFT_57058</name>
</gene>
<accession>A0A067PW88</accession>
<evidence type="ECO:0000313" key="2">
    <source>
        <dbReference type="Proteomes" id="UP000027265"/>
    </source>
</evidence>
<dbReference type="Proteomes" id="UP000027265">
    <property type="component" value="Unassembled WGS sequence"/>
</dbReference>
<name>A0A067PW88_9AGAM</name>
<keyword evidence="2" id="KW-1185">Reference proteome</keyword>
<reference evidence="2" key="1">
    <citation type="journal article" date="2014" name="Proc. Natl. Acad. Sci. U.S.A.">
        <title>Extensive sampling of basidiomycete genomes demonstrates inadequacy of the white-rot/brown-rot paradigm for wood decay fungi.</title>
        <authorList>
            <person name="Riley R."/>
            <person name="Salamov A.A."/>
            <person name="Brown D.W."/>
            <person name="Nagy L.G."/>
            <person name="Floudas D."/>
            <person name="Held B.W."/>
            <person name="Levasseur A."/>
            <person name="Lombard V."/>
            <person name="Morin E."/>
            <person name="Otillar R."/>
            <person name="Lindquist E.A."/>
            <person name="Sun H."/>
            <person name="LaButti K.M."/>
            <person name="Schmutz J."/>
            <person name="Jabbour D."/>
            <person name="Luo H."/>
            <person name="Baker S.E."/>
            <person name="Pisabarro A.G."/>
            <person name="Walton J.D."/>
            <person name="Blanchette R.A."/>
            <person name="Henrissat B."/>
            <person name="Martin F."/>
            <person name="Cullen D."/>
            <person name="Hibbett D.S."/>
            <person name="Grigoriev I.V."/>
        </authorList>
    </citation>
    <scope>NUCLEOTIDE SEQUENCE [LARGE SCALE GENOMIC DNA]</scope>
    <source>
        <strain evidence="2">MUCL 33604</strain>
    </source>
</reference>
<protein>
    <recommendedName>
        <fullName evidence="3">F-box domain-containing protein</fullName>
    </recommendedName>
</protein>
<sequence>MASSPHDVHLAIPLPLELYSRIFSFVSLKRDLCQLSLTSRMFNHEAIPLIYRSVDLTTSPQLSLFVDALAMNPDARLTSIVRELAIRWRSASFTPAQSAITAFWETCGRILPLLHNLRVLAFNPGPGDSSNSKFGEVVRGCFFKLEALHTQSLDLRDVHSSLKCNPTIRHWTHQSRTAVGGTSLRLHDMILPNLRSLEADVEMLAAIEGSRPLEEIRLHYYEGDLNLDTSVLTNLGVFRETLVALTLDRDFCEAGIDCADVIKFIAERVPALERLSIFDTYKPSETNHPTDTTLNRLVASLAVLKRLQEFEYSPARWDNDSWWWRACAEGNIRVAMTFFDRNPSLRVVTFPTNRSELETYSDSLPALSYSKAPGGDIRQTPAVLNFCGDHW</sequence>
<dbReference type="CDD" id="cd09917">
    <property type="entry name" value="F-box_SF"/>
    <property type="match status" value="1"/>
</dbReference>
<dbReference type="AlphaFoldDB" id="A0A067PW88"/>
<dbReference type="InParanoid" id="A0A067PW88"/>
<dbReference type="OrthoDB" id="3232239at2759"/>
<evidence type="ECO:0008006" key="3">
    <source>
        <dbReference type="Google" id="ProtNLM"/>
    </source>
</evidence>
<organism evidence="1 2">
    <name type="scientific">Jaapia argillacea MUCL 33604</name>
    <dbReference type="NCBI Taxonomy" id="933084"/>
    <lineage>
        <taxon>Eukaryota</taxon>
        <taxon>Fungi</taxon>
        <taxon>Dikarya</taxon>
        <taxon>Basidiomycota</taxon>
        <taxon>Agaricomycotina</taxon>
        <taxon>Agaricomycetes</taxon>
        <taxon>Agaricomycetidae</taxon>
        <taxon>Jaapiales</taxon>
        <taxon>Jaapiaceae</taxon>
        <taxon>Jaapia</taxon>
    </lineage>
</organism>
<proteinExistence type="predicted"/>
<evidence type="ECO:0000313" key="1">
    <source>
        <dbReference type="EMBL" id="KDQ59088.1"/>
    </source>
</evidence>
<dbReference type="SUPFAM" id="SSF81383">
    <property type="entry name" value="F-box domain"/>
    <property type="match status" value="1"/>
</dbReference>
<dbReference type="InterPro" id="IPR036047">
    <property type="entry name" value="F-box-like_dom_sf"/>
</dbReference>
<dbReference type="EMBL" id="KL197716">
    <property type="protein sequence ID" value="KDQ59088.1"/>
    <property type="molecule type" value="Genomic_DNA"/>
</dbReference>